<dbReference type="GO" id="GO:0005730">
    <property type="term" value="C:nucleolus"/>
    <property type="evidence" value="ECO:0007669"/>
    <property type="project" value="UniProtKB-SubCell"/>
</dbReference>
<dbReference type="AlphaFoldDB" id="A0A7J7FXX2"/>
<evidence type="ECO:0000256" key="3">
    <source>
        <dbReference type="ARBA" id="ARBA00022478"/>
    </source>
</evidence>
<keyword evidence="4" id="KW-0804">Transcription</keyword>
<gene>
    <name evidence="7" type="ORF">HYC85_027985</name>
</gene>
<evidence type="ECO:0000313" key="7">
    <source>
        <dbReference type="EMBL" id="KAF5931814.1"/>
    </source>
</evidence>
<dbReference type="GO" id="GO:0006351">
    <property type="term" value="P:DNA-templated transcription"/>
    <property type="evidence" value="ECO:0007669"/>
    <property type="project" value="InterPro"/>
</dbReference>
<dbReference type="GO" id="GO:0000428">
    <property type="term" value="C:DNA-directed RNA polymerase complex"/>
    <property type="evidence" value="ECO:0007669"/>
    <property type="project" value="UniProtKB-KW"/>
</dbReference>
<evidence type="ECO:0000256" key="6">
    <source>
        <dbReference type="SAM" id="MobiDB-lite"/>
    </source>
</evidence>
<protein>
    <recommendedName>
        <fullName evidence="9">DNA-directed RNA polymerase I subunit rpa49</fullName>
    </recommendedName>
</protein>
<feature type="region of interest" description="Disordered" evidence="6">
    <location>
        <begin position="109"/>
        <end position="168"/>
    </location>
</feature>
<comment type="caution">
    <text evidence="7">The sequence shown here is derived from an EMBL/GenBank/DDBJ whole genome shotgun (WGS) entry which is preliminary data.</text>
</comment>
<proteinExistence type="inferred from homology"/>
<evidence type="ECO:0008006" key="9">
    <source>
        <dbReference type="Google" id="ProtNLM"/>
    </source>
</evidence>
<evidence type="ECO:0000256" key="5">
    <source>
        <dbReference type="ARBA" id="ARBA00023242"/>
    </source>
</evidence>
<dbReference type="EMBL" id="JACBKZ010000014">
    <property type="protein sequence ID" value="KAF5931814.1"/>
    <property type="molecule type" value="Genomic_DNA"/>
</dbReference>
<reference evidence="8" key="1">
    <citation type="journal article" date="2020" name="Nat. Commun.">
        <title>Genome assembly of wild tea tree DASZ reveals pedigree and selection history of tea varieties.</title>
        <authorList>
            <person name="Zhang W."/>
            <person name="Zhang Y."/>
            <person name="Qiu H."/>
            <person name="Guo Y."/>
            <person name="Wan H."/>
            <person name="Zhang X."/>
            <person name="Scossa F."/>
            <person name="Alseekh S."/>
            <person name="Zhang Q."/>
            <person name="Wang P."/>
            <person name="Xu L."/>
            <person name="Schmidt M.H."/>
            <person name="Jia X."/>
            <person name="Li D."/>
            <person name="Zhu A."/>
            <person name="Guo F."/>
            <person name="Chen W."/>
            <person name="Ni D."/>
            <person name="Usadel B."/>
            <person name="Fernie A.R."/>
            <person name="Wen W."/>
        </authorList>
    </citation>
    <scope>NUCLEOTIDE SEQUENCE [LARGE SCALE GENOMIC DNA]</scope>
    <source>
        <strain evidence="8">cv. G240</strain>
    </source>
</reference>
<evidence type="ECO:0000313" key="8">
    <source>
        <dbReference type="Proteomes" id="UP000593564"/>
    </source>
</evidence>
<keyword evidence="3" id="KW-0240">DNA-directed RNA polymerase</keyword>
<evidence type="ECO:0000256" key="4">
    <source>
        <dbReference type="ARBA" id="ARBA00023163"/>
    </source>
</evidence>
<evidence type="ECO:0000256" key="1">
    <source>
        <dbReference type="ARBA" id="ARBA00004604"/>
    </source>
</evidence>
<reference evidence="7 8" key="2">
    <citation type="submission" date="2020-07" db="EMBL/GenBank/DDBJ databases">
        <title>Genome assembly of wild tea tree DASZ reveals pedigree and selection history of tea varieties.</title>
        <authorList>
            <person name="Zhang W."/>
        </authorList>
    </citation>
    <scope>NUCLEOTIDE SEQUENCE [LARGE SCALE GENOMIC DNA]</scope>
    <source>
        <strain evidence="8">cv. G240</strain>
        <tissue evidence="7">Leaf</tissue>
    </source>
</reference>
<dbReference type="InterPro" id="IPR009668">
    <property type="entry name" value="RNA_pol-assoc_fac_A49-like"/>
</dbReference>
<organism evidence="7 8">
    <name type="scientific">Camellia sinensis</name>
    <name type="common">Tea plant</name>
    <name type="synonym">Thea sinensis</name>
    <dbReference type="NCBI Taxonomy" id="4442"/>
    <lineage>
        <taxon>Eukaryota</taxon>
        <taxon>Viridiplantae</taxon>
        <taxon>Streptophyta</taxon>
        <taxon>Embryophyta</taxon>
        <taxon>Tracheophyta</taxon>
        <taxon>Spermatophyta</taxon>
        <taxon>Magnoliopsida</taxon>
        <taxon>eudicotyledons</taxon>
        <taxon>Gunneridae</taxon>
        <taxon>Pentapetalae</taxon>
        <taxon>asterids</taxon>
        <taxon>Ericales</taxon>
        <taxon>Theaceae</taxon>
        <taxon>Camellia</taxon>
    </lineage>
</organism>
<dbReference type="Pfam" id="PF06870">
    <property type="entry name" value="RNA_pol_I_A49"/>
    <property type="match status" value="2"/>
</dbReference>
<comment type="subcellular location">
    <subcellularLocation>
        <location evidence="1">Nucleus</location>
        <location evidence="1">Nucleolus</location>
    </subcellularLocation>
</comment>
<name>A0A7J7FXX2_CAMSI</name>
<evidence type="ECO:0000256" key="2">
    <source>
        <dbReference type="ARBA" id="ARBA00009430"/>
    </source>
</evidence>
<keyword evidence="8" id="KW-1185">Reference proteome</keyword>
<feature type="compositionally biased region" description="Polar residues" evidence="6">
    <location>
        <begin position="121"/>
        <end position="137"/>
    </location>
</feature>
<keyword evidence="5" id="KW-0539">Nucleus</keyword>
<accession>A0A7J7FXX2</accession>
<comment type="similarity">
    <text evidence="2">Belongs to the eukaryotic RPA49/POLR1E RNA polymerase subunit family.</text>
</comment>
<dbReference type="GO" id="GO:0003677">
    <property type="term" value="F:DNA binding"/>
    <property type="evidence" value="ECO:0007669"/>
    <property type="project" value="InterPro"/>
</dbReference>
<dbReference type="Proteomes" id="UP000593564">
    <property type="component" value="Unassembled WGS sequence"/>
</dbReference>
<sequence>MKKKKENIHVKKIETFSEHPDKIAPLVGYFPSGFDPLKEESSTQEQPKVRVFRHENRTKRLQLVVSPNGSQVNFVGTNYSGEATAPQLCNYALGVLDKESQTLKIVPIASNKHPRKPPTEQPNYPKSGSSLLQQCRSINKAGDNNRRIRRRRRRREQEEKKKKMKKKKENIHVKMLGTFIEHPDKDHPSTSVTFLLDSILSKKNYRHRRNPRHENRTKRLQLLVSPNGSQVNFVSTNYSGEAMAPQLCNYALGVLDKESQTLNIAPIVSNKIFRLEPIVAGSDSYEKEPSKEELRAEERADKIRELKRMYSTAKSVKQDKKRRTLYRKENPETQEELDRKIEGIKINKEALESVGSHNARNVPPHDTSATTPQMAYPVDMIIFAGEWDYLGDILELLHVGAEVAPNVYPSFVYNRLRKLERIKDEVERTTLACVFSYITHLIKFKDKHSSEGSSSAKHHKIPSILVQKFSTMFANSDSKWLTDEKKDLLISYVLVLTLIADGFQTYPSDIAKDLRMTTMNVRQHYQNLGCKFLRTGNSSVATLPVPLQFPKLVQKRRR</sequence>
<dbReference type="PANTHER" id="PTHR14440">
    <property type="entry name" value="DNA-DIRECTED RNA POLYMERASE I SUBUNIT RPA49"/>
    <property type="match status" value="1"/>
</dbReference>